<evidence type="ECO:0000256" key="1">
    <source>
        <dbReference type="ARBA" id="ARBA00004442"/>
    </source>
</evidence>
<accession>A0ABV7H5I1</accession>
<name>A0ABV7H5I1_9BURK</name>
<comment type="subcellular location">
    <subcellularLocation>
        <location evidence="1">Cell outer membrane</location>
    </subcellularLocation>
</comment>
<dbReference type="Proteomes" id="UP001595556">
    <property type="component" value="Unassembled WGS sequence"/>
</dbReference>
<dbReference type="Pfam" id="PF06629">
    <property type="entry name" value="MipA"/>
    <property type="match status" value="1"/>
</dbReference>
<dbReference type="InterPro" id="IPR010583">
    <property type="entry name" value="MipA"/>
</dbReference>
<evidence type="ECO:0000256" key="4">
    <source>
        <dbReference type="ARBA" id="ARBA00023136"/>
    </source>
</evidence>
<feature type="chain" id="PRO_5045612751" evidence="6">
    <location>
        <begin position="24"/>
        <end position="336"/>
    </location>
</feature>
<comment type="similarity">
    <text evidence="2">Belongs to the MipA/OmpV family.</text>
</comment>
<keyword evidence="5" id="KW-0998">Cell outer membrane</keyword>
<sequence length="336" mass="35652">MSSASRVLLLSLGTLLGSAGAQAQVSSPDMPALNPSGSVSAAAAAAEADSEAQRESQRMRMAIANARRDPAGLLDLPPGRVQTDDTPSSFSWLLGPAILNTPAYSGSDTRKWKGRILASVRWGRFSFNGPRAGIARSFSDGGSEVAGASASLIERPTFRVNFGLRLDSGRKAGDDPELAGLPDIKRRVTYSLGSTLNLTEYWSATATLASDIKSTETGTVFSLGTGTSRRIAPNWIVGLNGSVSYADNHFMKIYYGVPQNLPPGSTLTPYSPSAGFRDIGVSASIRHQLGRHWVGFGQMGFGYLIGPAAESPLTKQRRQVSYMMGVAYNSNAITLR</sequence>
<dbReference type="EMBL" id="JBHRTI010000004">
    <property type="protein sequence ID" value="MFC3147876.1"/>
    <property type="molecule type" value="Genomic_DNA"/>
</dbReference>
<gene>
    <name evidence="7" type="ORF">ACFOEN_09500</name>
</gene>
<keyword evidence="3 6" id="KW-0732">Signal</keyword>
<evidence type="ECO:0000256" key="5">
    <source>
        <dbReference type="ARBA" id="ARBA00023237"/>
    </source>
</evidence>
<reference evidence="8" key="1">
    <citation type="journal article" date="2019" name="Int. J. Syst. Evol. Microbiol.">
        <title>The Global Catalogue of Microorganisms (GCM) 10K type strain sequencing project: providing services to taxonomists for standard genome sequencing and annotation.</title>
        <authorList>
            <consortium name="The Broad Institute Genomics Platform"/>
            <consortium name="The Broad Institute Genome Sequencing Center for Infectious Disease"/>
            <person name="Wu L."/>
            <person name="Ma J."/>
        </authorList>
    </citation>
    <scope>NUCLEOTIDE SEQUENCE [LARGE SCALE GENOMIC DNA]</scope>
    <source>
        <strain evidence="8">KCTC 52168</strain>
    </source>
</reference>
<evidence type="ECO:0000256" key="3">
    <source>
        <dbReference type="ARBA" id="ARBA00022729"/>
    </source>
</evidence>
<keyword evidence="8" id="KW-1185">Reference proteome</keyword>
<evidence type="ECO:0000256" key="2">
    <source>
        <dbReference type="ARBA" id="ARBA00005722"/>
    </source>
</evidence>
<dbReference type="PANTHER" id="PTHR38776:SF1">
    <property type="entry name" value="MLTA-INTERACTING PROTEIN-RELATED"/>
    <property type="match status" value="1"/>
</dbReference>
<evidence type="ECO:0000313" key="7">
    <source>
        <dbReference type="EMBL" id="MFC3147876.1"/>
    </source>
</evidence>
<evidence type="ECO:0000256" key="6">
    <source>
        <dbReference type="SAM" id="SignalP"/>
    </source>
</evidence>
<protein>
    <submittedName>
        <fullName evidence="7">MipA/OmpV family protein</fullName>
    </submittedName>
</protein>
<comment type="caution">
    <text evidence="7">The sequence shown here is derived from an EMBL/GenBank/DDBJ whole genome shotgun (WGS) entry which is preliminary data.</text>
</comment>
<dbReference type="RefSeq" id="WP_377303326.1">
    <property type="nucleotide sequence ID" value="NZ_CP180191.1"/>
</dbReference>
<dbReference type="PANTHER" id="PTHR38776">
    <property type="entry name" value="MLTA-INTERACTING PROTEIN-RELATED"/>
    <property type="match status" value="1"/>
</dbReference>
<proteinExistence type="inferred from homology"/>
<keyword evidence="4" id="KW-0472">Membrane</keyword>
<organism evidence="7 8">
    <name type="scientific">Piscinibacterium candidicorallinum</name>
    <dbReference type="NCBI Taxonomy" id="1793872"/>
    <lineage>
        <taxon>Bacteria</taxon>
        <taxon>Pseudomonadati</taxon>
        <taxon>Pseudomonadota</taxon>
        <taxon>Betaproteobacteria</taxon>
        <taxon>Burkholderiales</taxon>
        <taxon>Piscinibacterium</taxon>
    </lineage>
</organism>
<feature type="signal peptide" evidence="6">
    <location>
        <begin position="1"/>
        <end position="23"/>
    </location>
</feature>
<evidence type="ECO:0000313" key="8">
    <source>
        <dbReference type="Proteomes" id="UP001595556"/>
    </source>
</evidence>